<keyword evidence="16" id="KW-1185">Reference proteome</keyword>
<protein>
    <recommendedName>
        <fullName evidence="11">Serine palmitoyltransferase 1</fullName>
        <ecNumber evidence="5">2.3.1.50</ecNumber>
    </recommendedName>
    <alternativeName>
        <fullName evidence="12">Long chain base biosynthesis protein 1</fullName>
    </alternativeName>
    <alternativeName>
        <fullName evidence="13">Serine-palmitoyl-CoA transferase 1</fullName>
    </alternativeName>
</protein>
<evidence type="ECO:0000256" key="8">
    <source>
        <dbReference type="ARBA" id="ARBA00022919"/>
    </source>
</evidence>
<evidence type="ECO:0000313" key="15">
    <source>
        <dbReference type="EMBL" id="VDD95048.1"/>
    </source>
</evidence>
<evidence type="ECO:0000256" key="6">
    <source>
        <dbReference type="ARBA" id="ARBA00022679"/>
    </source>
</evidence>
<evidence type="ECO:0000256" key="9">
    <source>
        <dbReference type="ARBA" id="ARBA00023098"/>
    </source>
</evidence>
<dbReference type="InterPro" id="IPR015421">
    <property type="entry name" value="PyrdxlP-dep_Trfase_major"/>
</dbReference>
<evidence type="ECO:0000313" key="17">
    <source>
        <dbReference type="WBParaSite" id="EVEC_0001045401-mRNA-1"/>
    </source>
</evidence>
<evidence type="ECO:0000256" key="3">
    <source>
        <dbReference type="ARBA" id="ARBA00004991"/>
    </source>
</evidence>
<evidence type="ECO:0000256" key="11">
    <source>
        <dbReference type="ARBA" id="ARBA00041066"/>
    </source>
</evidence>
<proteinExistence type="inferred from homology"/>
<dbReference type="EMBL" id="UXUI01010305">
    <property type="protein sequence ID" value="VDD95048.1"/>
    <property type="molecule type" value="Genomic_DNA"/>
</dbReference>
<dbReference type="GO" id="GO:0046513">
    <property type="term" value="P:ceramide biosynthetic process"/>
    <property type="evidence" value="ECO:0007669"/>
    <property type="project" value="TreeGrafter"/>
</dbReference>
<keyword evidence="7" id="KW-0663">Pyridoxal phosphate</keyword>
<organism evidence="17">
    <name type="scientific">Enterobius vermicularis</name>
    <name type="common">Human pinworm</name>
    <dbReference type="NCBI Taxonomy" id="51028"/>
    <lineage>
        <taxon>Eukaryota</taxon>
        <taxon>Metazoa</taxon>
        <taxon>Ecdysozoa</taxon>
        <taxon>Nematoda</taxon>
        <taxon>Chromadorea</taxon>
        <taxon>Rhabditida</taxon>
        <taxon>Spirurina</taxon>
        <taxon>Oxyuridomorpha</taxon>
        <taxon>Oxyuroidea</taxon>
        <taxon>Oxyuridae</taxon>
        <taxon>Enterobius</taxon>
    </lineage>
</organism>
<comment type="pathway">
    <text evidence="3">Sphingolipid metabolism.</text>
</comment>
<comment type="pathway">
    <text evidence="2">Lipid metabolism; sphingolipid metabolism.</text>
</comment>
<evidence type="ECO:0000256" key="2">
    <source>
        <dbReference type="ARBA" id="ARBA00004760"/>
    </source>
</evidence>
<dbReference type="Proteomes" id="UP000274131">
    <property type="component" value="Unassembled WGS sequence"/>
</dbReference>
<dbReference type="GO" id="GO:0005783">
    <property type="term" value="C:endoplasmic reticulum"/>
    <property type="evidence" value="ECO:0007669"/>
    <property type="project" value="TreeGrafter"/>
</dbReference>
<dbReference type="SUPFAM" id="SSF53383">
    <property type="entry name" value="PLP-dependent transferases"/>
    <property type="match status" value="1"/>
</dbReference>
<dbReference type="GO" id="GO:0046512">
    <property type="term" value="P:sphingosine biosynthetic process"/>
    <property type="evidence" value="ECO:0007669"/>
    <property type="project" value="TreeGrafter"/>
</dbReference>
<accession>A0A0N4VI03</accession>
<evidence type="ECO:0000256" key="10">
    <source>
        <dbReference type="ARBA" id="ARBA00023315"/>
    </source>
</evidence>
<dbReference type="PANTHER" id="PTHR13693:SF2">
    <property type="entry name" value="SERINE PALMITOYLTRANSFERASE 1"/>
    <property type="match status" value="1"/>
</dbReference>
<evidence type="ECO:0000259" key="14">
    <source>
        <dbReference type="Pfam" id="PF00155"/>
    </source>
</evidence>
<sequence>MLAGALVYVIMLWTKQKERNLLLVKRQLESWKPEPLVAPTPDDHPALNPKYVEGKMGKYLSIEGKKYLNLATSNFLGLVGDERIEKVAKQTIFKYGVGSCGPRGFYGTVDVHLSLEKQIAEFLKCEEAVLYSYGFATVASAIPAYAKRGDVIFADKGVNFAIQKGLQASRSNIVWFEHNDTHDLERLLMEQAEWDKKNPKKAAVTRRFLVVEGLYVNSGDLCPLPELLELKWKYKVRIFIDESVSFGTIGATGRGVTEHFKVDIIDVDMIMAYLENAVASTGGFCAGRSYVVGHQRLSGLGYCFSASLPPLLATAASKQIHLQSWDTKTEKEGVLYYGMKFKLLC</sequence>
<dbReference type="InterPro" id="IPR050087">
    <property type="entry name" value="AON_synthase_class-II"/>
</dbReference>
<dbReference type="InterPro" id="IPR015424">
    <property type="entry name" value="PyrdxlP-dep_Trfase"/>
</dbReference>
<dbReference type="Pfam" id="PF00155">
    <property type="entry name" value="Aminotran_1_2"/>
    <property type="match status" value="1"/>
</dbReference>
<comment type="similarity">
    <text evidence="4">Belongs to the class-II pyridoxal-phosphate-dependent aminotransferase family.</text>
</comment>
<dbReference type="STRING" id="51028.A0A0N4VI03"/>
<dbReference type="InterPro" id="IPR004839">
    <property type="entry name" value="Aminotransferase_I/II_large"/>
</dbReference>
<evidence type="ECO:0000256" key="7">
    <source>
        <dbReference type="ARBA" id="ARBA00022898"/>
    </source>
</evidence>
<dbReference type="WBParaSite" id="EVEC_0001045401-mRNA-1">
    <property type="protein sequence ID" value="EVEC_0001045401-mRNA-1"/>
    <property type="gene ID" value="EVEC_0001045401"/>
</dbReference>
<dbReference type="PANTHER" id="PTHR13693">
    <property type="entry name" value="CLASS II AMINOTRANSFERASE/8-AMINO-7-OXONONANOATE SYNTHASE"/>
    <property type="match status" value="1"/>
</dbReference>
<dbReference type="GO" id="GO:0016020">
    <property type="term" value="C:membrane"/>
    <property type="evidence" value="ECO:0007669"/>
    <property type="project" value="GOC"/>
</dbReference>
<dbReference type="Gene3D" id="3.40.640.10">
    <property type="entry name" value="Type I PLP-dependent aspartate aminotransferase-like (Major domain)"/>
    <property type="match status" value="1"/>
</dbReference>
<name>A0A0N4VI03_ENTVE</name>
<keyword evidence="6" id="KW-0808">Transferase</keyword>
<keyword evidence="8" id="KW-0746">Sphingolipid metabolism</keyword>
<keyword evidence="9" id="KW-0443">Lipid metabolism</keyword>
<dbReference type="AlphaFoldDB" id="A0A0N4VI03"/>
<evidence type="ECO:0000256" key="12">
    <source>
        <dbReference type="ARBA" id="ARBA00041765"/>
    </source>
</evidence>
<evidence type="ECO:0000313" key="16">
    <source>
        <dbReference type="Proteomes" id="UP000274131"/>
    </source>
</evidence>
<dbReference type="FunFam" id="3.40.640.10:FF:000049">
    <property type="entry name" value="serine palmitoyltransferase 1 isoform X1"/>
    <property type="match status" value="1"/>
</dbReference>
<gene>
    <name evidence="15" type="ORF">EVEC_LOCUS9799</name>
</gene>
<evidence type="ECO:0000256" key="4">
    <source>
        <dbReference type="ARBA" id="ARBA00008392"/>
    </source>
</evidence>
<feature type="domain" description="Aminotransferase class I/classII large" evidence="14">
    <location>
        <begin position="66"/>
        <end position="324"/>
    </location>
</feature>
<comment type="cofactor">
    <cofactor evidence="1">
        <name>pyridoxal 5'-phosphate</name>
        <dbReference type="ChEBI" id="CHEBI:597326"/>
    </cofactor>
</comment>
<dbReference type="GO" id="GO:0030170">
    <property type="term" value="F:pyridoxal phosphate binding"/>
    <property type="evidence" value="ECO:0007669"/>
    <property type="project" value="InterPro"/>
</dbReference>
<evidence type="ECO:0000256" key="13">
    <source>
        <dbReference type="ARBA" id="ARBA00042649"/>
    </source>
</evidence>
<evidence type="ECO:0000256" key="5">
    <source>
        <dbReference type="ARBA" id="ARBA00013220"/>
    </source>
</evidence>
<dbReference type="GO" id="GO:0004758">
    <property type="term" value="F:serine C-palmitoyltransferase activity"/>
    <property type="evidence" value="ECO:0007669"/>
    <property type="project" value="UniProtKB-EC"/>
</dbReference>
<reference evidence="15 16" key="2">
    <citation type="submission" date="2018-10" db="EMBL/GenBank/DDBJ databases">
        <authorList>
            <consortium name="Pathogen Informatics"/>
        </authorList>
    </citation>
    <scope>NUCLEOTIDE SEQUENCE [LARGE SCALE GENOMIC DNA]</scope>
</reference>
<evidence type="ECO:0000256" key="1">
    <source>
        <dbReference type="ARBA" id="ARBA00001933"/>
    </source>
</evidence>
<dbReference type="EC" id="2.3.1.50" evidence="5"/>
<reference evidence="17" key="1">
    <citation type="submission" date="2017-02" db="UniProtKB">
        <authorList>
            <consortium name="WormBaseParasite"/>
        </authorList>
    </citation>
    <scope>IDENTIFICATION</scope>
</reference>
<keyword evidence="10" id="KW-0012">Acyltransferase</keyword>
<dbReference type="OrthoDB" id="3168162at2759"/>